<evidence type="ECO:0000313" key="2">
    <source>
        <dbReference type="EMBL" id="MEB3041752.1"/>
    </source>
</evidence>
<name>A0ABU5YCZ2_9FLAO</name>
<accession>A0ABU5YCZ2</accession>
<comment type="caution">
    <text evidence="2">The sequence shown here is derived from an EMBL/GenBank/DDBJ whole genome shotgun (WGS) entry which is preliminary data.</text>
</comment>
<protein>
    <recommendedName>
        <fullName evidence="4">DUF3592 domain-containing protein</fullName>
    </recommendedName>
</protein>
<evidence type="ECO:0008006" key="4">
    <source>
        <dbReference type="Google" id="ProtNLM"/>
    </source>
</evidence>
<dbReference type="RefSeq" id="WP_314153658.1">
    <property type="nucleotide sequence ID" value="NZ_JAYKBV010000030.1"/>
</dbReference>
<reference evidence="2 3" key="1">
    <citation type="submission" date="2023-12" db="EMBL/GenBank/DDBJ databases">
        <title>Genomic sequences of Capnocytophaga and Parvimonas strains.</title>
        <authorList>
            <person name="Watt R.M."/>
            <person name="Wang M."/>
            <person name="Yang T."/>
            <person name="Tong W.M."/>
        </authorList>
    </citation>
    <scope>NUCLEOTIDE SEQUENCE [LARGE SCALE GENOMIC DNA]</scope>
    <source>
        <strain evidence="2 3">CCUG 13156</strain>
    </source>
</reference>
<evidence type="ECO:0000313" key="3">
    <source>
        <dbReference type="Proteomes" id="UP001324270"/>
    </source>
</evidence>
<feature type="transmembrane region" description="Helical" evidence="1">
    <location>
        <begin position="166"/>
        <end position="183"/>
    </location>
</feature>
<feature type="transmembrane region" description="Helical" evidence="1">
    <location>
        <begin position="6"/>
        <end position="22"/>
    </location>
</feature>
<keyword evidence="1" id="KW-0472">Membrane</keyword>
<evidence type="ECO:0000256" key="1">
    <source>
        <dbReference type="SAM" id="Phobius"/>
    </source>
</evidence>
<dbReference type="Proteomes" id="UP001324270">
    <property type="component" value="Unassembled WGS sequence"/>
</dbReference>
<keyword evidence="1" id="KW-1133">Transmembrane helix</keyword>
<keyword evidence="1" id="KW-0812">Transmembrane</keyword>
<feature type="transmembrane region" description="Helical" evidence="1">
    <location>
        <begin position="131"/>
        <end position="154"/>
    </location>
</feature>
<gene>
    <name evidence="2" type="ORF">VJJ49_13795</name>
</gene>
<organism evidence="2 3">
    <name type="scientific">Capnocytophaga gingivalis</name>
    <dbReference type="NCBI Taxonomy" id="1017"/>
    <lineage>
        <taxon>Bacteria</taxon>
        <taxon>Pseudomonadati</taxon>
        <taxon>Bacteroidota</taxon>
        <taxon>Flavobacteriia</taxon>
        <taxon>Flavobacteriales</taxon>
        <taxon>Flavobacteriaceae</taxon>
        <taxon>Capnocytophaga</taxon>
    </lineage>
</organism>
<dbReference type="EMBL" id="JAYKBV010000030">
    <property type="protein sequence ID" value="MEB3041752.1"/>
    <property type="molecule type" value="Genomic_DNA"/>
</dbReference>
<proteinExistence type="predicted"/>
<sequence>MKKYIVYLVVLILFSIDGYFIYKSINSFRKINTFKKETALVVETKYAKHGKRGRTYYLKMKLKPTASEGDIYDIELSESTRFTFRSLPKISKDDIVTYYLMEDSLLKVPKVIGLSTEKKARSNFQVFLDIYYCYNAICPHFFSLIICGLLFAFIRKNYNEKIAFDCYIVLYPCILFKVFLIILI</sequence>
<keyword evidence="3" id="KW-1185">Reference proteome</keyword>